<keyword evidence="3" id="KW-0238">DNA-binding</keyword>
<keyword evidence="4" id="KW-0804">Transcription</keyword>
<organism evidence="6 7">
    <name type="scientific">Biformimicrobium ophioploci</name>
    <dbReference type="NCBI Taxonomy" id="3036711"/>
    <lineage>
        <taxon>Bacteria</taxon>
        <taxon>Pseudomonadati</taxon>
        <taxon>Pseudomonadota</taxon>
        <taxon>Gammaproteobacteria</taxon>
        <taxon>Cellvibrionales</taxon>
        <taxon>Microbulbiferaceae</taxon>
        <taxon>Biformimicrobium</taxon>
    </lineage>
</organism>
<dbReference type="Gene3D" id="3.40.190.10">
    <property type="entry name" value="Periplasmic binding protein-like II"/>
    <property type="match status" value="2"/>
</dbReference>
<dbReference type="RefSeq" id="WP_285762930.1">
    <property type="nucleotide sequence ID" value="NZ_BSYJ01000002.1"/>
</dbReference>
<evidence type="ECO:0000256" key="1">
    <source>
        <dbReference type="ARBA" id="ARBA00009437"/>
    </source>
</evidence>
<evidence type="ECO:0000256" key="4">
    <source>
        <dbReference type="ARBA" id="ARBA00023163"/>
    </source>
</evidence>
<comment type="caution">
    <text evidence="6">The sequence shown here is derived from an EMBL/GenBank/DDBJ whole genome shotgun (WGS) entry which is preliminary data.</text>
</comment>
<keyword evidence="2" id="KW-0805">Transcription regulation</keyword>
<name>A0ABQ6LWB7_9GAMM</name>
<keyword evidence="7" id="KW-1185">Reference proteome</keyword>
<evidence type="ECO:0000256" key="3">
    <source>
        <dbReference type="ARBA" id="ARBA00023125"/>
    </source>
</evidence>
<accession>A0ABQ6LWB7</accession>
<dbReference type="Pfam" id="PF00126">
    <property type="entry name" value="HTH_1"/>
    <property type="match status" value="1"/>
</dbReference>
<dbReference type="InterPro" id="IPR036388">
    <property type="entry name" value="WH-like_DNA-bd_sf"/>
</dbReference>
<dbReference type="Pfam" id="PF03466">
    <property type="entry name" value="LysR_substrate"/>
    <property type="match status" value="1"/>
</dbReference>
<evidence type="ECO:0000313" key="6">
    <source>
        <dbReference type="EMBL" id="GMG86409.1"/>
    </source>
</evidence>
<gene>
    <name evidence="6" type="primary">gcvA</name>
    <name evidence="6" type="ORF">MNKW57_07300</name>
</gene>
<dbReference type="InterPro" id="IPR000847">
    <property type="entry name" value="LysR_HTH_N"/>
</dbReference>
<evidence type="ECO:0000259" key="5">
    <source>
        <dbReference type="PROSITE" id="PS50931"/>
    </source>
</evidence>
<reference evidence="6 7" key="1">
    <citation type="submission" date="2023-04" db="EMBL/GenBank/DDBJ databases">
        <title>Marinobulbifer ophiurae gen. nov., sp. Nov., isolate from tissue of brittle star Ophioplocus japonicus.</title>
        <authorList>
            <person name="Kawano K."/>
            <person name="Sawayama S."/>
            <person name="Nakagawa S."/>
        </authorList>
    </citation>
    <scope>NUCLEOTIDE SEQUENCE [LARGE SCALE GENOMIC DNA]</scope>
    <source>
        <strain evidence="6 7">NKW57</strain>
    </source>
</reference>
<comment type="similarity">
    <text evidence="1">Belongs to the LysR transcriptional regulatory family.</text>
</comment>
<dbReference type="InterPro" id="IPR058163">
    <property type="entry name" value="LysR-type_TF_proteobact-type"/>
</dbReference>
<dbReference type="InterPro" id="IPR005119">
    <property type="entry name" value="LysR_subst-bd"/>
</dbReference>
<dbReference type="PROSITE" id="PS50931">
    <property type="entry name" value="HTH_LYSR"/>
    <property type="match status" value="1"/>
</dbReference>
<dbReference type="PANTHER" id="PTHR30537:SF74">
    <property type="entry name" value="HTH-TYPE TRANSCRIPTIONAL REGULATOR TRPI"/>
    <property type="match status" value="1"/>
</dbReference>
<sequence>MIRLTHLNSLQALEAAVRCGSLKRAAEELGITPAACGQRIRALENYLGTPLLTRNSAGISPTPALLVALEDLKAGFALLGSAGEHLRMPNSNRLQIAADEDWRELWLLPRLGGFRQKYPELELEFPDDTGAPGQADLVIRLQAPGSGVELFRDYILPVISPINRARIGIEPLEQRLEGFPLLHLDCYEAVAGVIDWPAWIARFGHRATGAERGVRYSRVVHGLKGVRSNAGVLLCGLALVSVQVRSGDLVLPFPVAEGAWAKHAYHLHVNGDANRGPVRLFVDWLEKEAAATRTEMRATLEAAQAESPA</sequence>
<dbReference type="EMBL" id="BSYJ01000002">
    <property type="protein sequence ID" value="GMG86409.1"/>
    <property type="molecule type" value="Genomic_DNA"/>
</dbReference>
<dbReference type="InterPro" id="IPR036390">
    <property type="entry name" value="WH_DNA-bd_sf"/>
</dbReference>
<evidence type="ECO:0000313" key="7">
    <source>
        <dbReference type="Proteomes" id="UP001224392"/>
    </source>
</evidence>
<dbReference type="Proteomes" id="UP001224392">
    <property type="component" value="Unassembled WGS sequence"/>
</dbReference>
<feature type="domain" description="HTH lysR-type" evidence="5">
    <location>
        <begin position="7"/>
        <end position="62"/>
    </location>
</feature>
<dbReference type="SUPFAM" id="SSF46785">
    <property type="entry name" value="Winged helix' DNA-binding domain"/>
    <property type="match status" value="1"/>
</dbReference>
<dbReference type="PANTHER" id="PTHR30537">
    <property type="entry name" value="HTH-TYPE TRANSCRIPTIONAL REGULATOR"/>
    <property type="match status" value="1"/>
</dbReference>
<evidence type="ECO:0000256" key="2">
    <source>
        <dbReference type="ARBA" id="ARBA00023015"/>
    </source>
</evidence>
<proteinExistence type="inferred from homology"/>
<dbReference type="Gene3D" id="1.10.10.10">
    <property type="entry name" value="Winged helix-like DNA-binding domain superfamily/Winged helix DNA-binding domain"/>
    <property type="match status" value="1"/>
</dbReference>
<dbReference type="SUPFAM" id="SSF53850">
    <property type="entry name" value="Periplasmic binding protein-like II"/>
    <property type="match status" value="1"/>
</dbReference>
<protein>
    <submittedName>
        <fullName evidence="6">Transcriptional regulator GcvA</fullName>
    </submittedName>
</protein>